<evidence type="ECO:0000313" key="9">
    <source>
        <dbReference type="EMBL" id="QEL57232.1"/>
    </source>
</evidence>
<dbReference type="Proteomes" id="UP000322079">
    <property type="component" value="Chromosome"/>
</dbReference>
<dbReference type="PANTHER" id="PTHR30085">
    <property type="entry name" value="AMINO ACID ABC TRANSPORTER PERMEASE"/>
    <property type="match status" value="1"/>
</dbReference>
<keyword evidence="3" id="KW-0813">Transport</keyword>
<dbReference type="Gene3D" id="3.40.190.10">
    <property type="entry name" value="Periplasmic binding protein-like II"/>
    <property type="match status" value="2"/>
</dbReference>
<dbReference type="AlphaFoldDB" id="A0A5C1DKQ5"/>
<dbReference type="GO" id="GO:0030288">
    <property type="term" value="C:outer membrane-bounded periplasmic space"/>
    <property type="evidence" value="ECO:0007669"/>
    <property type="project" value="TreeGrafter"/>
</dbReference>
<evidence type="ECO:0000256" key="7">
    <source>
        <dbReference type="SAM" id="SignalP"/>
    </source>
</evidence>
<dbReference type="InterPro" id="IPR001638">
    <property type="entry name" value="Solute-binding_3/MltF_N"/>
</dbReference>
<evidence type="ECO:0000256" key="3">
    <source>
        <dbReference type="ARBA" id="ARBA00022448"/>
    </source>
</evidence>
<dbReference type="FunFam" id="3.40.190.10:FF:000052">
    <property type="entry name" value="Amino acid ABC transporter substrate-binding protein"/>
    <property type="match status" value="1"/>
</dbReference>
<sequence>MRIRASVVAGCTLAALAALATQSAAAAELTGTLKKIKDSGVIVLGNRDSSIPFSYYDNNQKPIGYSVDLANKVVDEVKKELKMPNLQVRYNLVTSQNRIPLVQNGTVDLECGSTTNNAERGKQVAFSVGIFEIGTRLLTAKNSGVKDFPDLKGKNVVTTAGTTSERLIKSMNASKNMGMNIISAKDHGESFLMLESGRAVAFMMDDALLYGEMAKAKNPSNWTVTGKSQSYEIYGCMLRKDDPAFKKVVDTALEKTFKSGEINKIYAKWFTSPVPPKGLNLNFPMSDELKALLAKPTDKPAE</sequence>
<evidence type="ECO:0000256" key="5">
    <source>
        <dbReference type="ARBA" id="ARBA00022764"/>
    </source>
</evidence>
<dbReference type="KEGG" id="chrm:FYK34_17525"/>
<evidence type="ECO:0000256" key="1">
    <source>
        <dbReference type="ARBA" id="ARBA00004418"/>
    </source>
</evidence>
<dbReference type="GO" id="GO:0005576">
    <property type="term" value="C:extracellular region"/>
    <property type="evidence" value="ECO:0007669"/>
    <property type="project" value="TreeGrafter"/>
</dbReference>
<dbReference type="GO" id="GO:0006865">
    <property type="term" value="P:amino acid transport"/>
    <property type="evidence" value="ECO:0007669"/>
    <property type="project" value="UniProtKB-KW"/>
</dbReference>
<protein>
    <submittedName>
        <fullName evidence="9">Glutamate/aspartate ABC transporter substrate-binding protein</fullName>
    </submittedName>
</protein>
<organism evidence="9 10">
    <name type="scientific">Chromobacterium paludis</name>
    <dbReference type="NCBI Taxonomy" id="2605945"/>
    <lineage>
        <taxon>Bacteria</taxon>
        <taxon>Pseudomonadati</taxon>
        <taxon>Pseudomonadota</taxon>
        <taxon>Betaproteobacteria</taxon>
        <taxon>Neisseriales</taxon>
        <taxon>Chromobacteriaceae</taxon>
        <taxon>Chromobacterium</taxon>
    </lineage>
</organism>
<feature type="domain" description="Solute-binding protein family 3/N-terminal" evidence="8">
    <location>
        <begin position="41"/>
        <end position="273"/>
    </location>
</feature>
<reference evidence="9 10" key="1">
    <citation type="submission" date="2019-08" db="EMBL/GenBank/DDBJ databases">
        <title>Chromobacterium paludis, a novel bacterium isolated from a Maryland marsh pond.</title>
        <authorList>
            <person name="Blackburn M.B."/>
            <person name="Gundersen-Rindal D.E."/>
        </authorList>
    </citation>
    <scope>NUCLEOTIDE SEQUENCE [LARGE SCALE GENOMIC DNA]</scope>
    <source>
        <strain evidence="10">IIBBL 257-1</strain>
    </source>
</reference>
<accession>A0A5C1DKQ5</accession>
<keyword evidence="5" id="KW-0574">Periplasm</keyword>
<dbReference type="SMART" id="SM00062">
    <property type="entry name" value="PBPb"/>
    <property type="match status" value="1"/>
</dbReference>
<comment type="similarity">
    <text evidence="2">Belongs to the bacterial solute-binding protein 3 family.</text>
</comment>
<evidence type="ECO:0000256" key="6">
    <source>
        <dbReference type="ARBA" id="ARBA00022970"/>
    </source>
</evidence>
<dbReference type="SUPFAM" id="SSF53850">
    <property type="entry name" value="Periplasmic binding protein-like II"/>
    <property type="match status" value="1"/>
</dbReference>
<keyword evidence="4 7" id="KW-0732">Signal</keyword>
<gene>
    <name evidence="9" type="ORF">FYK34_17525</name>
</gene>
<feature type="chain" id="PRO_5022882974" evidence="7">
    <location>
        <begin position="27"/>
        <end position="302"/>
    </location>
</feature>
<dbReference type="CDD" id="cd13688">
    <property type="entry name" value="PBP2_GltI_DEBP"/>
    <property type="match status" value="1"/>
</dbReference>
<dbReference type="PANTHER" id="PTHR30085:SF2">
    <property type="entry name" value="GLUTAMATE_ASPARTATE IMPORT SOLUTE-BINDING PROTEIN"/>
    <property type="match status" value="1"/>
</dbReference>
<proteinExistence type="inferred from homology"/>
<name>A0A5C1DKQ5_9NEIS</name>
<dbReference type="EMBL" id="CP043473">
    <property type="protein sequence ID" value="QEL57232.1"/>
    <property type="molecule type" value="Genomic_DNA"/>
</dbReference>
<dbReference type="InterPro" id="IPR051455">
    <property type="entry name" value="Bact_solute-bind_prot3"/>
</dbReference>
<keyword evidence="10" id="KW-1185">Reference proteome</keyword>
<dbReference type="NCBIfam" id="NF008063">
    <property type="entry name" value="PRK10797.1"/>
    <property type="match status" value="1"/>
</dbReference>
<evidence type="ECO:0000256" key="4">
    <source>
        <dbReference type="ARBA" id="ARBA00022729"/>
    </source>
</evidence>
<keyword evidence="6" id="KW-0029">Amino-acid transport</keyword>
<dbReference type="RefSeq" id="WP_149298686.1">
    <property type="nucleotide sequence ID" value="NZ_CP043473.1"/>
</dbReference>
<evidence type="ECO:0000259" key="8">
    <source>
        <dbReference type="SMART" id="SM00062"/>
    </source>
</evidence>
<feature type="signal peptide" evidence="7">
    <location>
        <begin position="1"/>
        <end position="26"/>
    </location>
</feature>
<comment type="subcellular location">
    <subcellularLocation>
        <location evidence="1">Periplasm</location>
    </subcellularLocation>
</comment>
<evidence type="ECO:0000256" key="2">
    <source>
        <dbReference type="ARBA" id="ARBA00010333"/>
    </source>
</evidence>
<dbReference type="Pfam" id="PF00497">
    <property type="entry name" value="SBP_bac_3"/>
    <property type="match status" value="1"/>
</dbReference>
<evidence type="ECO:0000313" key="10">
    <source>
        <dbReference type="Proteomes" id="UP000322079"/>
    </source>
</evidence>